<dbReference type="Proteomes" id="UP001054945">
    <property type="component" value="Unassembled WGS sequence"/>
</dbReference>
<organism evidence="2 3">
    <name type="scientific">Caerostris extrusa</name>
    <name type="common">Bark spider</name>
    <name type="synonym">Caerostris bankana</name>
    <dbReference type="NCBI Taxonomy" id="172846"/>
    <lineage>
        <taxon>Eukaryota</taxon>
        <taxon>Metazoa</taxon>
        <taxon>Ecdysozoa</taxon>
        <taxon>Arthropoda</taxon>
        <taxon>Chelicerata</taxon>
        <taxon>Arachnida</taxon>
        <taxon>Araneae</taxon>
        <taxon>Araneomorphae</taxon>
        <taxon>Entelegynae</taxon>
        <taxon>Araneoidea</taxon>
        <taxon>Araneidae</taxon>
        <taxon>Caerostris</taxon>
    </lineage>
</organism>
<proteinExistence type="predicted"/>
<comment type="caution">
    <text evidence="2">The sequence shown here is derived from an EMBL/GenBank/DDBJ whole genome shotgun (WGS) entry which is preliminary data.</text>
</comment>
<dbReference type="AlphaFoldDB" id="A0AAV4XWT3"/>
<dbReference type="InterPro" id="IPR007110">
    <property type="entry name" value="Ig-like_dom"/>
</dbReference>
<dbReference type="InterPro" id="IPR036179">
    <property type="entry name" value="Ig-like_dom_sf"/>
</dbReference>
<dbReference type="SUPFAM" id="SSF48726">
    <property type="entry name" value="Immunoglobulin"/>
    <property type="match status" value="1"/>
</dbReference>
<name>A0AAV4XWT3_CAEEX</name>
<sequence>MSRFISLDALVVYHKSSYFQRTNGTEYQSTDALKGPTFVNEPPNDVTFLNTYGTIVPCSATGHPNPTVTWRTEDGTVVVNVPGLRHVRWDGSLDFPPFAQEDFRKDVHTAVYRCVAMNSAGILGSRDVRVRAGKKEPYFFLYLKIDVTFAGDC</sequence>
<dbReference type="Gene3D" id="2.60.40.10">
    <property type="entry name" value="Immunoglobulins"/>
    <property type="match status" value="1"/>
</dbReference>
<evidence type="ECO:0000313" key="3">
    <source>
        <dbReference type="Proteomes" id="UP001054945"/>
    </source>
</evidence>
<feature type="domain" description="Ig-like" evidence="1">
    <location>
        <begin position="36"/>
        <end position="129"/>
    </location>
</feature>
<reference evidence="2 3" key="1">
    <citation type="submission" date="2021-06" db="EMBL/GenBank/DDBJ databases">
        <title>Caerostris extrusa draft genome.</title>
        <authorList>
            <person name="Kono N."/>
            <person name="Arakawa K."/>
        </authorList>
    </citation>
    <scope>NUCLEOTIDE SEQUENCE [LARGE SCALE GENOMIC DNA]</scope>
</reference>
<evidence type="ECO:0000259" key="1">
    <source>
        <dbReference type="PROSITE" id="PS50835"/>
    </source>
</evidence>
<dbReference type="EMBL" id="BPLR01000917">
    <property type="protein sequence ID" value="GIY98344.1"/>
    <property type="molecule type" value="Genomic_DNA"/>
</dbReference>
<dbReference type="InterPro" id="IPR013783">
    <property type="entry name" value="Ig-like_fold"/>
</dbReference>
<accession>A0AAV4XWT3</accession>
<protein>
    <submittedName>
        <fullName evidence="2">Down syndrome cell adhesion molecule homolog</fullName>
    </submittedName>
</protein>
<dbReference type="PROSITE" id="PS50835">
    <property type="entry name" value="IG_LIKE"/>
    <property type="match status" value="1"/>
</dbReference>
<keyword evidence="3" id="KW-1185">Reference proteome</keyword>
<evidence type="ECO:0000313" key="2">
    <source>
        <dbReference type="EMBL" id="GIY98344.1"/>
    </source>
</evidence>
<gene>
    <name evidence="2" type="primary">DSCAM</name>
    <name evidence="2" type="ORF">CEXT_372441</name>
</gene>